<feature type="domain" description="TonB-dependent receptor-like beta-barrel" evidence="12">
    <location>
        <begin position="519"/>
        <end position="1086"/>
    </location>
</feature>
<evidence type="ECO:0000256" key="3">
    <source>
        <dbReference type="ARBA" id="ARBA00022452"/>
    </source>
</evidence>
<dbReference type="AlphaFoldDB" id="A0A4R8DH66"/>
<dbReference type="InterPro" id="IPR008969">
    <property type="entry name" value="CarboxyPept-like_regulatory"/>
</dbReference>
<dbReference type="Proteomes" id="UP000294498">
    <property type="component" value="Unassembled WGS sequence"/>
</dbReference>
<dbReference type="EMBL" id="SODV01000002">
    <property type="protein sequence ID" value="TDW97049.1"/>
    <property type="molecule type" value="Genomic_DNA"/>
</dbReference>
<comment type="subcellular location">
    <subcellularLocation>
        <location evidence="1 8">Cell outer membrane</location>
        <topology evidence="1 8">Multi-pass membrane protein</topology>
    </subcellularLocation>
</comment>
<protein>
    <submittedName>
        <fullName evidence="14">Iron complex outermembrane receptor protein</fullName>
    </submittedName>
</protein>
<feature type="signal peptide" evidence="11">
    <location>
        <begin position="1"/>
        <end position="31"/>
    </location>
</feature>
<dbReference type="SUPFAM" id="SSF49464">
    <property type="entry name" value="Carboxypeptidase regulatory domain-like"/>
    <property type="match status" value="1"/>
</dbReference>
<evidence type="ECO:0000256" key="11">
    <source>
        <dbReference type="SAM" id="SignalP"/>
    </source>
</evidence>
<evidence type="ECO:0000256" key="8">
    <source>
        <dbReference type="PROSITE-ProRule" id="PRU01360"/>
    </source>
</evidence>
<keyword evidence="7 8" id="KW-0998">Cell outer membrane</keyword>
<dbReference type="Pfam" id="PF00593">
    <property type="entry name" value="TonB_dep_Rec_b-barrel"/>
    <property type="match status" value="1"/>
</dbReference>
<comment type="similarity">
    <text evidence="8 9">Belongs to the TonB-dependent receptor family.</text>
</comment>
<dbReference type="Gene3D" id="2.170.130.10">
    <property type="entry name" value="TonB-dependent receptor, plug domain"/>
    <property type="match status" value="1"/>
</dbReference>
<evidence type="ECO:0000256" key="6">
    <source>
        <dbReference type="ARBA" id="ARBA00023136"/>
    </source>
</evidence>
<dbReference type="InterPro" id="IPR036942">
    <property type="entry name" value="Beta-barrel_TonB_sf"/>
</dbReference>
<dbReference type="Gene3D" id="2.60.40.1120">
    <property type="entry name" value="Carboxypeptidase-like, regulatory domain"/>
    <property type="match status" value="1"/>
</dbReference>
<dbReference type="InterPro" id="IPR012910">
    <property type="entry name" value="Plug_dom"/>
</dbReference>
<keyword evidence="15" id="KW-1185">Reference proteome</keyword>
<keyword evidence="5 9" id="KW-0798">TonB box</keyword>
<dbReference type="InterPro" id="IPR000531">
    <property type="entry name" value="Beta-barrel_TonB"/>
</dbReference>
<evidence type="ECO:0000313" key="14">
    <source>
        <dbReference type="EMBL" id="TDW97049.1"/>
    </source>
</evidence>
<sequence length="1128" mass="122516">MQLHPHVKKSLFNIMKLTVFLLTVACLQVHASGLAQRVTLSVKGRPLESVFQDIKNQTGYVFWYNMDVLRYARNVTLKANNEDLTQVLAELFKDQPLSYEIIDRTIAVKLKDSSVTMAEPPPGITVSGRVTDEKGNPLAGVSIQVRAHGATRGAQGGDAAQATQAASGAAQDAGGPARGAQTDANGRFSLENIRENAVLIFSYVGYQEQEVHVNGRTTIDITLRPVPQAIGDLVVVGYGKASRQNLTSAISTLKPDDLNQGAITDVGQLLQGRAPGLNITASGDPNVPAAVILRGASTINSPGGPFYVIDGVPGADISTVAPDDIASVDILKDAAATAIYGNRASNGVIMITTKRGRKGQTQVSYNGYVGLEEVSRSLKVMNASQLRAFVKKNGLGFSAADDQGANTDWQKAIERPSAVSTNHNLSFSGGGDHGSYSASLNYAQKEGIIRNTDLTRIIGRLNIDQYAFNDRVKFSLGVVNSNSNGDEVPYLGVILLQAAKYLPVSPVKNPDGSYFEDLTTGNQNPVAMMNNSTMNDKNNNLIGSLNTDVKLPWGLSYDINLSYQSYSNLHGEYYDSYFTSHYNDMYNNPNPGPASRTQQSFGPNGQAYRSSYTSTAKVMEMYFTWDRHFGAHALNAVLGYSWQDNINNDGFQVTSFNYPVDNIGYNNFALSAPYASPTYPHISLGPDGLYQETKLIADFARVNYSFQDKYLLQGSIRRDGSSVFGANHQFGYFPSVGLGWRLTKEKWFHIPVLDDLKLRGSYGVTGNAFGFNAYTAQFFSGSLGTYYYNGNQVNAYGPTQAANPYLQWEQTATGEVGLDAAAFKGRIAASVDLYNKKTTEMIFPYSVNPVLVPSGSIVANGGGMSNKGIEVTLTAGVIRKTDFTWTTALNLTHNVNKITSLNNPLFPGVDSIPEAQPSGGGESGVFIQVLKAGKALGTYYSLQYAGKNASGVTQFYDHNGNPTVSPVAGTDYHYLGNAQPKLLLGWTNTFRYKRWDLRVFMRGVFGDKLFDATRADLFRPATAGTANILVDAGNESSADGNVFRYSSRFVENGAYLRLDNATLDYNVKGIDPYVKSIRLYVTVNNLFVLTGYKGIDPEINQGGIAPGVDYNDFYPKTRTFLFGANVNF</sequence>
<keyword evidence="2 8" id="KW-0813">Transport</keyword>
<gene>
    <name evidence="14" type="ORF">EDB95_4886</name>
</gene>
<evidence type="ECO:0000256" key="5">
    <source>
        <dbReference type="ARBA" id="ARBA00023077"/>
    </source>
</evidence>
<dbReference type="InterPro" id="IPR037066">
    <property type="entry name" value="Plug_dom_sf"/>
</dbReference>
<comment type="caution">
    <text evidence="14">The sequence shown here is derived from an EMBL/GenBank/DDBJ whole genome shotgun (WGS) entry which is preliminary data.</text>
</comment>
<dbReference type="InterPro" id="IPR039426">
    <property type="entry name" value="TonB-dep_rcpt-like"/>
</dbReference>
<dbReference type="SUPFAM" id="SSF56935">
    <property type="entry name" value="Porins"/>
    <property type="match status" value="1"/>
</dbReference>
<proteinExistence type="inferred from homology"/>
<evidence type="ECO:0000256" key="10">
    <source>
        <dbReference type="SAM" id="MobiDB-lite"/>
    </source>
</evidence>
<accession>A0A4R8DH66</accession>
<evidence type="ECO:0000256" key="2">
    <source>
        <dbReference type="ARBA" id="ARBA00022448"/>
    </source>
</evidence>
<organism evidence="14 15">
    <name type="scientific">Dinghuibacter silviterrae</name>
    <dbReference type="NCBI Taxonomy" id="1539049"/>
    <lineage>
        <taxon>Bacteria</taxon>
        <taxon>Pseudomonadati</taxon>
        <taxon>Bacteroidota</taxon>
        <taxon>Chitinophagia</taxon>
        <taxon>Chitinophagales</taxon>
        <taxon>Chitinophagaceae</taxon>
        <taxon>Dinghuibacter</taxon>
    </lineage>
</organism>
<dbReference type="NCBIfam" id="TIGR04056">
    <property type="entry name" value="OMP_RagA_SusC"/>
    <property type="match status" value="1"/>
</dbReference>
<dbReference type="Pfam" id="PF13620">
    <property type="entry name" value="CarboxypepD_reg"/>
    <property type="match status" value="1"/>
</dbReference>
<feature type="domain" description="TonB-dependent receptor plug" evidence="13">
    <location>
        <begin position="244"/>
        <end position="348"/>
    </location>
</feature>
<feature type="compositionally biased region" description="Low complexity" evidence="10">
    <location>
        <begin position="152"/>
        <end position="175"/>
    </location>
</feature>
<dbReference type="InterPro" id="IPR023996">
    <property type="entry name" value="TonB-dep_OMP_SusC/RagA"/>
</dbReference>
<reference evidence="14 15" key="1">
    <citation type="submission" date="2019-03" db="EMBL/GenBank/DDBJ databases">
        <title>Genomic Encyclopedia of Type Strains, Phase IV (KMG-IV): sequencing the most valuable type-strain genomes for metagenomic binning, comparative biology and taxonomic classification.</title>
        <authorList>
            <person name="Goeker M."/>
        </authorList>
    </citation>
    <scope>NUCLEOTIDE SEQUENCE [LARGE SCALE GENOMIC DNA]</scope>
    <source>
        <strain evidence="14 15">DSM 100059</strain>
    </source>
</reference>
<dbReference type="GO" id="GO:0009279">
    <property type="term" value="C:cell outer membrane"/>
    <property type="evidence" value="ECO:0007669"/>
    <property type="project" value="UniProtKB-SubCell"/>
</dbReference>
<name>A0A4R8DH66_9BACT</name>
<keyword evidence="11" id="KW-0732">Signal</keyword>
<evidence type="ECO:0000259" key="13">
    <source>
        <dbReference type="Pfam" id="PF07715"/>
    </source>
</evidence>
<evidence type="ECO:0000256" key="9">
    <source>
        <dbReference type="RuleBase" id="RU003357"/>
    </source>
</evidence>
<dbReference type="Gene3D" id="2.40.170.20">
    <property type="entry name" value="TonB-dependent receptor, beta-barrel domain"/>
    <property type="match status" value="1"/>
</dbReference>
<evidence type="ECO:0000256" key="4">
    <source>
        <dbReference type="ARBA" id="ARBA00022692"/>
    </source>
</evidence>
<evidence type="ECO:0000313" key="15">
    <source>
        <dbReference type="Proteomes" id="UP000294498"/>
    </source>
</evidence>
<evidence type="ECO:0000259" key="12">
    <source>
        <dbReference type="Pfam" id="PF00593"/>
    </source>
</evidence>
<keyword evidence="14" id="KW-0675">Receptor</keyword>
<dbReference type="PROSITE" id="PS52016">
    <property type="entry name" value="TONB_DEPENDENT_REC_3"/>
    <property type="match status" value="1"/>
</dbReference>
<feature type="region of interest" description="Disordered" evidence="10">
    <location>
        <begin position="588"/>
        <end position="608"/>
    </location>
</feature>
<keyword evidence="4 8" id="KW-0812">Transmembrane</keyword>
<feature type="chain" id="PRO_5020276141" evidence="11">
    <location>
        <begin position="32"/>
        <end position="1128"/>
    </location>
</feature>
<evidence type="ECO:0000256" key="1">
    <source>
        <dbReference type="ARBA" id="ARBA00004571"/>
    </source>
</evidence>
<feature type="region of interest" description="Disordered" evidence="10">
    <location>
        <begin position="152"/>
        <end position="183"/>
    </location>
</feature>
<dbReference type="InterPro" id="IPR023997">
    <property type="entry name" value="TonB-dep_OMP_SusC/RagA_CS"/>
</dbReference>
<evidence type="ECO:0000256" key="7">
    <source>
        <dbReference type="ARBA" id="ARBA00023237"/>
    </source>
</evidence>
<dbReference type="NCBIfam" id="TIGR04057">
    <property type="entry name" value="SusC_RagA_signa"/>
    <property type="match status" value="1"/>
</dbReference>
<keyword evidence="6 8" id="KW-0472">Membrane</keyword>
<dbReference type="Pfam" id="PF07715">
    <property type="entry name" value="Plug"/>
    <property type="match status" value="1"/>
</dbReference>
<keyword evidence="3 8" id="KW-1134">Transmembrane beta strand</keyword>